<dbReference type="AlphaFoldDB" id="A0A318UIX2"/>
<sequence length="1009" mass="111502">MESNKKYWKGLEEYKNTPDFVENNKNEFAEPLPIEDVLNEAGLSTVTPRRDFLKALGFGLGAVTLAACQPTPVHKSIPYLIKPEEVVPGIPNYYVSSFNGQSVLVKTREGRPIKIEPNPNAGEFNCGTDAQAQASVLDLYDVSKLKAPVLKENEKATWAEIDAFVKGELNKVQASGKKIRIVSSSVNSPSTKNVVADFTTAYPNTKHIQYDAVSYTGIIKANENSFGKAVLPKYNFDKADLIVSFGADFLGTWISGEEFTSQYISNRNYKTLAKGKMSRHFQFESGMSLTGTNADTRLPIKLSEQGPALITLYNAITGSALPGGALPNNTSADKAIKLVAKELLMNKGKSLVVCGSNDVSTQILVNAINAAIGSYGTTIDLDNPCKRYSGNDAEFAELINEMNRGEVAAVFFLDSNPAYDATNAKAFTDALNKVGLKVSFSDRKDETSSLCNVIAINHNYLEAWGDANAYEGYYSVVQPTINPVFNSRQAEQSLLVWSNAPVQDYYQYVRNNWEKNILPALGKTWNELLQTGVFAANAKTAGSYSFSQSLAAVAQSIQNNSKALAKDIELQVYESIPMRDGKHANNAFLQELPDPVSKVTWDNYIALAPKFAQTLGFKEFDVVSVKGANGYTIELPVLIQPGQAVGTASIALGYGRSKVGKAGDNVGKNAFPFVTFANGTLQYATTVTLSKTGSTYELAQTQTHYSFEGRNIIREATFKEYVKDPAAGSGNHGAKHKSYDLWDKYEKPGNNWVMAIDLNACTGCGSCIVACNVENNIPVVGRDEVRRRREMHWIRIDRYYSFEEEGKKNVTEEKEIAHMENMDRVSVVHQPMLCQHCDHAPCETVCPVLATVHSSDGLNHMAYNRCVGTRYCANNCPYKVRRFNWFNYWNDSRFDNYLNNEFTQLVLNPDVTTRSRGVMEKCSMCIQRIQAGKLTAKMEKRPLKDGDIKMACQEACSANAIIFGDGNDPESEVSKALRSERTYYVLEELNVQPGVGYMTKIRNTDTVQA</sequence>
<dbReference type="PANTHER" id="PTHR42783:SF3">
    <property type="entry name" value="GLUTAMATE SYNTHASE [NADPH] SMALL CHAIN-RELATED"/>
    <property type="match status" value="1"/>
</dbReference>
<dbReference type="PROSITE" id="PS51379">
    <property type="entry name" value="4FE4S_FER_2"/>
    <property type="match status" value="2"/>
</dbReference>
<dbReference type="RefSeq" id="WP_110828944.1">
    <property type="nucleotide sequence ID" value="NZ_QKLU01000002.1"/>
</dbReference>
<dbReference type="PANTHER" id="PTHR42783">
    <property type="entry name" value="GLUTAMATE SYNTHASE [NADPH] SMALL CHAIN"/>
    <property type="match status" value="1"/>
</dbReference>
<evidence type="ECO:0000313" key="2">
    <source>
        <dbReference type="EMBL" id="PYF76073.1"/>
    </source>
</evidence>
<reference evidence="2 3" key="1">
    <citation type="submission" date="2018-06" db="EMBL/GenBank/DDBJ databases">
        <title>Genomic Encyclopedia of Archaeal and Bacterial Type Strains, Phase II (KMG-II): from individual species to whole genera.</title>
        <authorList>
            <person name="Goeker M."/>
        </authorList>
    </citation>
    <scope>NUCLEOTIDE SEQUENCE [LARGE SCALE GENOMIC DNA]</scope>
    <source>
        <strain evidence="2 3">DSM 27372</strain>
    </source>
</reference>
<accession>A0A318UIX2</accession>
<dbReference type="Gene3D" id="3.30.70.20">
    <property type="match status" value="2"/>
</dbReference>
<dbReference type="InterPro" id="IPR017896">
    <property type="entry name" value="4Fe4S_Fe-S-bd"/>
</dbReference>
<evidence type="ECO:0000259" key="1">
    <source>
        <dbReference type="PROSITE" id="PS51379"/>
    </source>
</evidence>
<proteinExistence type="predicted"/>
<dbReference type="CDD" id="cd02784">
    <property type="entry name" value="MopB_CT_PHLH"/>
    <property type="match status" value="1"/>
</dbReference>
<dbReference type="CDD" id="cd10551">
    <property type="entry name" value="PsrB"/>
    <property type="match status" value="1"/>
</dbReference>
<comment type="caution">
    <text evidence="2">The sequence shown here is derived from an EMBL/GenBank/DDBJ whole genome shotgun (WGS) entry which is preliminary data.</text>
</comment>
<dbReference type="EMBL" id="QKLU01000002">
    <property type="protein sequence ID" value="PYF76073.1"/>
    <property type="molecule type" value="Genomic_DNA"/>
</dbReference>
<dbReference type="Gene3D" id="3.30.2070.10">
    <property type="entry name" value="Formate dehydrogenase/DMSO reductase"/>
    <property type="match status" value="1"/>
</dbReference>
<dbReference type="OrthoDB" id="9779457at2"/>
<gene>
    <name evidence="2" type="ORF">B0O44_102629</name>
</gene>
<dbReference type="Pfam" id="PF13247">
    <property type="entry name" value="Fer4_11"/>
    <property type="match status" value="1"/>
</dbReference>
<dbReference type="Gene3D" id="3.40.228.10">
    <property type="entry name" value="Dimethylsulfoxide Reductase, domain 2"/>
    <property type="match status" value="1"/>
</dbReference>
<evidence type="ECO:0000313" key="3">
    <source>
        <dbReference type="Proteomes" id="UP000248198"/>
    </source>
</evidence>
<organism evidence="2 3">
    <name type="scientific">Pedobacter nutrimenti</name>
    <dbReference type="NCBI Taxonomy" id="1241337"/>
    <lineage>
        <taxon>Bacteria</taxon>
        <taxon>Pseudomonadati</taxon>
        <taxon>Bacteroidota</taxon>
        <taxon>Sphingobacteriia</taxon>
        <taxon>Sphingobacteriales</taxon>
        <taxon>Sphingobacteriaceae</taxon>
        <taxon>Pedobacter</taxon>
    </lineage>
</organism>
<dbReference type="Proteomes" id="UP000248198">
    <property type="component" value="Unassembled WGS sequence"/>
</dbReference>
<protein>
    <submittedName>
        <fullName evidence="2">Molybdopterin-containing oxidoreductase family iron-sulfur binding subunit</fullName>
    </submittedName>
</protein>
<dbReference type="SUPFAM" id="SSF53706">
    <property type="entry name" value="Formate dehydrogenase/DMSO reductase, domains 1-3"/>
    <property type="match status" value="1"/>
</dbReference>
<name>A0A318UIX2_9SPHI</name>
<dbReference type="InterPro" id="IPR009010">
    <property type="entry name" value="Asp_de-COase-like_dom_sf"/>
</dbReference>
<dbReference type="SUPFAM" id="SSF50692">
    <property type="entry name" value="ADC-like"/>
    <property type="match status" value="1"/>
</dbReference>
<dbReference type="NCBIfam" id="TIGR04519">
    <property type="entry name" value="MoCo_extend_TAT"/>
    <property type="match status" value="1"/>
</dbReference>
<feature type="domain" description="4Fe-4S ferredoxin-type" evidence="1">
    <location>
        <begin position="752"/>
        <end position="782"/>
    </location>
</feature>
<feature type="domain" description="4Fe-4S ferredoxin-type" evidence="1">
    <location>
        <begin position="857"/>
        <end position="886"/>
    </location>
</feature>
<dbReference type="SUPFAM" id="SSF54862">
    <property type="entry name" value="4Fe-4S ferredoxins"/>
    <property type="match status" value="1"/>
</dbReference>
<keyword evidence="3" id="KW-1185">Reference proteome</keyword>
<dbReference type="InterPro" id="IPR030948">
    <property type="entry name" value="TAT_var_transloc_signal_dom"/>
</dbReference>
<dbReference type="Gene3D" id="3.40.50.740">
    <property type="match status" value="1"/>
</dbReference>